<dbReference type="AlphaFoldDB" id="A0A871RNE1"/>
<dbReference type="EMBL" id="CP063137">
    <property type="protein sequence ID" value="QOU23260.1"/>
    <property type="molecule type" value="Genomic_DNA"/>
</dbReference>
<dbReference type="OrthoDB" id="2399539at2759"/>
<dbReference type="Proteomes" id="UP000663131">
    <property type="component" value="Chromosome 9"/>
</dbReference>
<evidence type="ECO:0000256" key="4">
    <source>
        <dbReference type="ARBA" id="ARBA00023015"/>
    </source>
</evidence>
<keyword evidence="4" id="KW-0805">Transcription regulation</keyword>
<evidence type="ECO:0000256" key="1">
    <source>
        <dbReference type="ARBA" id="ARBA00004123"/>
    </source>
</evidence>
<reference evidence="9" key="1">
    <citation type="submission" date="2020-10" db="EMBL/GenBank/DDBJ databases">
        <authorList>
            <person name="Palmer J.M."/>
        </authorList>
    </citation>
    <scope>NUCLEOTIDE SEQUENCE</scope>
    <source>
        <strain evidence="9">UCD 2041</strain>
    </source>
</reference>
<dbReference type="GO" id="GO:0006351">
    <property type="term" value="P:DNA-templated transcription"/>
    <property type="evidence" value="ECO:0007669"/>
    <property type="project" value="InterPro"/>
</dbReference>
<dbReference type="SMART" id="SM00906">
    <property type="entry name" value="Fungal_trans"/>
    <property type="match status" value="1"/>
</dbReference>
<reference evidence="9" key="2">
    <citation type="journal article" name="BMC Genomics">
        <title>New genome assemblies reveal patterns of domestication and adaptation across Brettanomyces (Dekkera) species.</title>
        <authorList>
            <person name="Roach M.J."/>
            <person name="Borneman A.R."/>
        </authorList>
    </citation>
    <scope>NUCLEOTIDE SEQUENCE</scope>
    <source>
        <strain evidence="9">UCD 2041</strain>
    </source>
</reference>
<keyword evidence="7" id="KW-0539">Nucleus</keyword>
<gene>
    <name evidence="9" type="ORF">BRETT_003453</name>
</gene>
<feature type="domain" description="Xylanolytic transcriptional activator regulatory" evidence="8">
    <location>
        <begin position="182"/>
        <end position="255"/>
    </location>
</feature>
<evidence type="ECO:0000313" key="9">
    <source>
        <dbReference type="EMBL" id="QOU23260.1"/>
    </source>
</evidence>
<dbReference type="InterPro" id="IPR007219">
    <property type="entry name" value="XnlR_reg_dom"/>
</dbReference>
<evidence type="ECO:0000256" key="2">
    <source>
        <dbReference type="ARBA" id="ARBA00022723"/>
    </source>
</evidence>
<dbReference type="InterPro" id="IPR052202">
    <property type="entry name" value="Yeast_MetPath_Reg"/>
</dbReference>
<dbReference type="GO" id="GO:0008270">
    <property type="term" value="F:zinc ion binding"/>
    <property type="evidence" value="ECO:0007669"/>
    <property type="project" value="InterPro"/>
</dbReference>
<evidence type="ECO:0000256" key="3">
    <source>
        <dbReference type="ARBA" id="ARBA00022833"/>
    </source>
</evidence>
<dbReference type="RefSeq" id="XP_041139753.1">
    <property type="nucleotide sequence ID" value="XM_041281962.1"/>
</dbReference>
<keyword evidence="3" id="KW-0862">Zinc</keyword>
<dbReference type="KEGG" id="bbrx:BRETT_003453"/>
<evidence type="ECO:0000256" key="6">
    <source>
        <dbReference type="ARBA" id="ARBA00023163"/>
    </source>
</evidence>
<accession>A0A871RNE1</accession>
<dbReference type="PANTHER" id="PTHR47782:SF12">
    <property type="entry name" value="ZN(II)2CYS6 TRANSCRIPTION FACTOR (EUROFUNG)"/>
    <property type="match status" value="1"/>
</dbReference>
<organism evidence="9 10">
    <name type="scientific">Dekkera bruxellensis</name>
    <name type="common">Brettanomyces custersii</name>
    <dbReference type="NCBI Taxonomy" id="5007"/>
    <lineage>
        <taxon>Eukaryota</taxon>
        <taxon>Fungi</taxon>
        <taxon>Dikarya</taxon>
        <taxon>Ascomycota</taxon>
        <taxon>Saccharomycotina</taxon>
        <taxon>Pichiomycetes</taxon>
        <taxon>Pichiales</taxon>
        <taxon>Pichiaceae</taxon>
        <taxon>Brettanomyces</taxon>
    </lineage>
</organism>
<keyword evidence="5" id="KW-0238">DNA-binding</keyword>
<name>A0A871RNE1_DEKBR</name>
<dbReference type="GeneID" id="64575377"/>
<dbReference type="GO" id="GO:0043565">
    <property type="term" value="F:sequence-specific DNA binding"/>
    <property type="evidence" value="ECO:0007669"/>
    <property type="project" value="TreeGrafter"/>
</dbReference>
<sequence>MKQESDGLEKSAIVRLLSHDHEHNLQYLGPFSLGSITSAIKKLLSTSSPLETISETSRADFYGPMKIPRALNITFLKSFMTLAHEKYFLLEPYMLVETLKKNPSTRKNWEGFCLEMALGIGCRLVWLTRVKTYPQPQYYFNNAMRYLSKAEMKPLREIQACALIGAFVERCFTENSHFYMSSWELIGMALRKLIQYGYHKKRKLSLNTAIEYEGTKRIFWSIYCFEKALSLSLGRPSSINDDFIDIPLPISFKMSDNPTEIQIRCLFEKQKMQQNNDKFDQPVTEITILIKATLMSKIRAKMQEILSSVDCGTSKNELFKQISDTLEKWHRELPSKQVFNNALEEKKSYESLEVLYYEAKLSLLLPMLMMRRSEESLLLNDVCSAASGICGCYMKMYHESDLIFSVHALRTTFLAGMTILYFVKMFGHKKLKNVHISLRTCSSLLILFTERWPSFKIYQNLFDSLWDFIELEKQTEDTTRDSKNTVKLLNNRSIKNIDEVVDPYANFRAHFNKNFWNMVLSHTC</sequence>
<dbReference type="CDD" id="cd12148">
    <property type="entry name" value="fungal_TF_MHR"/>
    <property type="match status" value="1"/>
</dbReference>
<comment type="subcellular location">
    <subcellularLocation>
        <location evidence="1">Nucleus</location>
    </subcellularLocation>
</comment>
<protein>
    <recommendedName>
        <fullName evidence="8">Xylanolytic transcriptional activator regulatory domain-containing protein</fullName>
    </recommendedName>
</protein>
<keyword evidence="6" id="KW-0804">Transcription</keyword>
<evidence type="ECO:0000256" key="5">
    <source>
        <dbReference type="ARBA" id="ARBA00023125"/>
    </source>
</evidence>
<evidence type="ECO:0000313" key="10">
    <source>
        <dbReference type="Proteomes" id="UP000663131"/>
    </source>
</evidence>
<proteinExistence type="predicted"/>
<keyword evidence="2" id="KW-0479">Metal-binding</keyword>
<dbReference type="Pfam" id="PF04082">
    <property type="entry name" value="Fungal_trans"/>
    <property type="match status" value="1"/>
</dbReference>
<evidence type="ECO:0000259" key="8">
    <source>
        <dbReference type="SMART" id="SM00906"/>
    </source>
</evidence>
<dbReference type="PANTHER" id="PTHR47782">
    <property type="entry name" value="ZN(II)2CYS6 TRANSCRIPTION FACTOR (EUROFUNG)-RELATED"/>
    <property type="match status" value="1"/>
</dbReference>
<evidence type="ECO:0000256" key="7">
    <source>
        <dbReference type="ARBA" id="ARBA00023242"/>
    </source>
</evidence>
<dbReference type="GO" id="GO:0000981">
    <property type="term" value="F:DNA-binding transcription factor activity, RNA polymerase II-specific"/>
    <property type="evidence" value="ECO:0007669"/>
    <property type="project" value="TreeGrafter"/>
</dbReference>
<dbReference type="GO" id="GO:0005634">
    <property type="term" value="C:nucleus"/>
    <property type="evidence" value="ECO:0007669"/>
    <property type="project" value="UniProtKB-SubCell"/>
</dbReference>
<dbReference type="GO" id="GO:0045944">
    <property type="term" value="P:positive regulation of transcription by RNA polymerase II"/>
    <property type="evidence" value="ECO:0007669"/>
    <property type="project" value="TreeGrafter"/>
</dbReference>